<dbReference type="InterPro" id="IPR043502">
    <property type="entry name" value="DNA/RNA_pol_sf"/>
</dbReference>
<protein>
    <recommendedName>
        <fullName evidence="1">Reverse transcriptase Ty1/copia-type domain-containing protein</fullName>
    </recommendedName>
</protein>
<accession>A0A371IC89</accession>
<evidence type="ECO:0000259" key="1">
    <source>
        <dbReference type="Pfam" id="PF07727"/>
    </source>
</evidence>
<dbReference type="CDD" id="cd09272">
    <property type="entry name" value="RNase_HI_RT_Ty1"/>
    <property type="match status" value="1"/>
</dbReference>
<feature type="domain" description="Reverse transcriptase Ty1/copia-type" evidence="1">
    <location>
        <begin position="11"/>
        <end position="117"/>
    </location>
</feature>
<comment type="caution">
    <text evidence="2">The sequence shown here is derived from an EMBL/GenBank/DDBJ whole genome shotgun (WGS) entry which is preliminary data.</text>
</comment>
<proteinExistence type="predicted"/>
<feature type="non-terminal residue" evidence="2">
    <location>
        <position position="1"/>
    </location>
</feature>
<dbReference type="SUPFAM" id="SSF56672">
    <property type="entry name" value="DNA/RNA polymerases"/>
    <property type="match status" value="1"/>
</dbReference>
<gene>
    <name evidence="2" type="ORF">CR513_02542</name>
</gene>
<organism evidence="2 3">
    <name type="scientific">Mucuna pruriens</name>
    <name type="common">Velvet bean</name>
    <name type="synonym">Dolichos pruriens</name>
    <dbReference type="NCBI Taxonomy" id="157652"/>
    <lineage>
        <taxon>Eukaryota</taxon>
        <taxon>Viridiplantae</taxon>
        <taxon>Streptophyta</taxon>
        <taxon>Embryophyta</taxon>
        <taxon>Tracheophyta</taxon>
        <taxon>Spermatophyta</taxon>
        <taxon>Magnoliopsida</taxon>
        <taxon>eudicotyledons</taxon>
        <taxon>Gunneridae</taxon>
        <taxon>Pentapetalae</taxon>
        <taxon>rosids</taxon>
        <taxon>fabids</taxon>
        <taxon>Fabales</taxon>
        <taxon>Fabaceae</taxon>
        <taxon>Papilionoideae</taxon>
        <taxon>50 kb inversion clade</taxon>
        <taxon>NPAAA clade</taxon>
        <taxon>indigoferoid/millettioid clade</taxon>
        <taxon>Phaseoleae</taxon>
        <taxon>Mucuna</taxon>
    </lineage>
</organism>
<name>A0A371IC89_MUCPR</name>
<dbReference type="PANTHER" id="PTHR11439:SF517">
    <property type="entry name" value="CYSTEINE-RICH RLK (RECEPTOR-LIKE PROTEIN KINASE) 8"/>
    <property type="match status" value="1"/>
</dbReference>
<reference evidence="2" key="1">
    <citation type="submission" date="2018-05" db="EMBL/GenBank/DDBJ databases">
        <title>Draft genome of Mucuna pruriens seed.</title>
        <authorList>
            <person name="Nnadi N.E."/>
            <person name="Vos R."/>
            <person name="Hasami M.H."/>
            <person name="Devisetty U.K."/>
            <person name="Aguiy J.C."/>
        </authorList>
    </citation>
    <scope>NUCLEOTIDE SEQUENCE [LARGE SCALE GENOMIC DNA]</scope>
    <source>
        <strain evidence="2">JCA_2017</strain>
    </source>
</reference>
<evidence type="ECO:0000313" key="3">
    <source>
        <dbReference type="Proteomes" id="UP000257109"/>
    </source>
</evidence>
<dbReference type="Pfam" id="PF07727">
    <property type="entry name" value="RVT_2"/>
    <property type="match status" value="1"/>
</dbReference>
<dbReference type="InterPro" id="IPR013103">
    <property type="entry name" value="RVT_2"/>
</dbReference>
<dbReference type="PANTHER" id="PTHR11439">
    <property type="entry name" value="GAG-POL-RELATED RETROTRANSPOSON"/>
    <property type="match status" value="1"/>
</dbReference>
<dbReference type="AlphaFoldDB" id="A0A371IC89"/>
<sequence length="189" mass="21439">MDFESQAIQRNDTSEFVDPPPNCKIVGLKRIFKTKLKETKVIDKFKARLVAKGYTQEERIEYREIFSLVARLETIRIVVALATTKRWSIYQLDIKSAFLHGEINEDVYLEQPPRTQNLGIFYKVGGNEELLAYTDSDYARDLDDRKGTSSYAFILGGGVICWASKKQLVVSLSSTEVEFIAAALCLANL</sequence>
<dbReference type="OrthoDB" id="1721964at2759"/>
<keyword evidence="3" id="KW-1185">Reference proteome</keyword>
<evidence type="ECO:0000313" key="2">
    <source>
        <dbReference type="EMBL" id="RDY12629.1"/>
    </source>
</evidence>
<dbReference type="EMBL" id="QJKJ01000431">
    <property type="protein sequence ID" value="RDY12629.1"/>
    <property type="molecule type" value="Genomic_DNA"/>
</dbReference>
<dbReference type="Proteomes" id="UP000257109">
    <property type="component" value="Unassembled WGS sequence"/>
</dbReference>